<evidence type="ECO:0000256" key="1">
    <source>
        <dbReference type="SAM" id="MobiDB-lite"/>
    </source>
</evidence>
<dbReference type="OrthoDB" id="3252320at2"/>
<dbReference type="Proteomes" id="UP000250192">
    <property type="component" value="Unassembled WGS sequence"/>
</dbReference>
<evidence type="ECO:0000313" key="3">
    <source>
        <dbReference type="EMBL" id="SPT56079.1"/>
    </source>
</evidence>
<keyword evidence="2" id="KW-0472">Membrane</keyword>
<gene>
    <name evidence="3" type="ORF">NCTC9935_01599</name>
</gene>
<keyword evidence="2" id="KW-1133">Transmembrane helix</keyword>
<dbReference type="EMBL" id="UAPR01000006">
    <property type="protein sequence ID" value="SPT56079.1"/>
    <property type="molecule type" value="Genomic_DNA"/>
</dbReference>
<keyword evidence="4" id="KW-1185">Reference proteome</keyword>
<dbReference type="InterPro" id="IPR011047">
    <property type="entry name" value="Quinoprotein_ADH-like_sf"/>
</dbReference>
<sequence>MSTNDSPWTQPSAFDSSSAPISQPPTGAPVASGVASSTNAFASPSSVPNPIQRPNDPGAASNISSKRAWFIVLSILAFLVVVLVVLGYFFVPWASQPREKAASSQGYSGSATSTGNISRDWAAGIGKAWTLDSISPVRGEHDEVTTLVDGTTLYVAATNSTREGLDVAAVDISGSQPQVIWDSSNPNVIRDSYRLNLRMASIGDRLIVGNSTVDKATGEVQEAPWVDDAPLTVAGDVLVTCSGAETCTGWTWESSEWKQQWKSITSLQELRHGIWEMRDAPVVGSGDDMSVLAPVADRRTLQLINVRTGTVTTLGEKVQLDPTSYRRDVFVASDGVAVVVDRDQAQFFDTSGALVDSFQVARYLNEIVRGGQAPTLEELRTYLTTRRTPWVAGTVEVSGRKCEDVTVSTTSGGSSRIVHDAKGLAIDSGEPCYPDVTEVRMSADGAAVYIVNGGHVQSDHVYFLDTEGDVVHEDMALTSADQLMWAFDDLVIAISKGRVTAFTPASA</sequence>
<reference evidence="3 4" key="1">
    <citation type="submission" date="2018-06" db="EMBL/GenBank/DDBJ databases">
        <authorList>
            <consortium name="Pathogen Informatics"/>
            <person name="Doyle S."/>
        </authorList>
    </citation>
    <scope>NUCLEOTIDE SEQUENCE [LARGE SCALE GENOMIC DNA]</scope>
    <source>
        <strain evidence="3 4">NCTC9935</strain>
    </source>
</reference>
<organism evidence="3 4">
    <name type="scientific">Schaalia odontolytica</name>
    <dbReference type="NCBI Taxonomy" id="1660"/>
    <lineage>
        <taxon>Bacteria</taxon>
        <taxon>Bacillati</taxon>
        <taxon>Actinomycetota</taxon>
        <taxon>Actinomycetes</taxon>
        <taxon>Actinomycetales</taxon>
        <taxon>Actinomycetaceae</taxon>
        <taxon>Schaalia</taxon>
    </lineage>
</organism>
<dbReference type="GeneID" id="93757935"/>
<feature type="region of interest" description="Disordered" evidence="1">
    <location>
        <begin position="1"/>
        <end position="59"/>
    </location>
</feature>
<name>A0A2X0U2T7_9ACTO</name>
<dbReference type="AlphaFoldDB" id="A0A2X0U2T7"/>
<feature type="compositionally biased region" description="Polar residues" evidence="1">
    <location>
        <begin position="1"/>
        <end position="21"/>
    </location>
</feature>
<dbReference type="SUPFAM" id="SSF50998">
    <property type="entry name" value="Quinoprotein alcohol dehydrogenase-like"/>
    <property type="match status" value="1"/>
</dbReference>
<keyword evidence="2" id="KW-0812">Transmembrane</keyword>
<feature type="transmembrane region" description="Helical" evidence="2">
    <location>
        <begin position="68"/>
        <end position="91"/>
    </location>
</feature>
<evidence type="ECO:0000313" key="4">
    <source>
        <dbReference type="Proteomes" id="UP000250192"/>
    </source>
</evidence>
<dbReference type="RefSeq" id="WP_111824081.1">
    <property type="nucleotide sequence ID" value="NZ_CBDERX010000006.1"/>
</dbReference>
<feature type="compositionally biased region" description="Polar residues" evidence="1">
    <location>
        <begin position="34"/>
        <end position="49"/>
    </location>
</feature>
<proteinExistence type="predicted"/>
<protein>
    <submittedName>
        <fullName evidence="3">Uncharacterized protein</fullName>
    </submittedName>
</protein>
<accession>A0A2X0U2T7</accession>
<evidence type="ECO:0000256" key="2">
    <source>
        <dbReference type="SAM" id="Phobius"/>
    </source>
</evidence>